<evidence type="ECO:0000256" key="5">
    <source>
        <dbReference type="ARBA" id="ARBA00022842"/>
    </source>
</evidence>
<dbReference type="Gene3D" id="3.30.310.50">
    <property type="entry name" value="Alpha-D-phosphohexomutase, C-terminal domain"/>
    <property type="match status" value="1"/>
</dbReference>
<comment type="similarity">
    <text evidence="2">Belongs to the phosphohexose mutase family.</text>
</comment>
<feature type="domain" description="Alpha-D-phosphohexomutase alpha/beta/alpha" evidence="10">
    <location>
        <begin position="266"/>
        <end position="372"/>
    </location>
</feature>
<sequence length="456" mass="48452">MAMPQLEKIFKAYDIRGLVDTELNAEILQAVGASFVVALDIAATNGGPGAIVLGRDMRDSGIEYAQAFATGVNSQGVDVIDIGLASTDQLYFASGKFKLPGAMLTASHNPAAYNGIKLCLAGAKPVGQETGLAKIKELVAAGSIKPADITGSITNQDVLADYAKFLHELAGLNQVRPLTVVVDAGNGMAGHTAPIVLALPGLTVIEMYFELDGNFPNHEANPIDPTNLVQLQDKVIATKADLGLAFDGDADRCFLVDDTGALVTPSALTALIAKRFLVTNPGATIVHNLISSKAVPEIIAEHGGHAVRTRVGHSFIKQVMAERNAVFGGEHSGHFYFRDFWFADSGMLAALFAIAELSNGNQKFSELISSCARYPQSGEINSQVPDVKAAIDRVKRTFGPGNELDELDGITVTSQTWWLNVRASNTEPLVRLNVEADTAEILQQQVAAALAVIRDF</sequence>
<accession>A0A6J6E1R9</accession>
<evidence type="ECO:0000256" key="1">
    <source>
        <dbReference type="ARBA" id="ARBA00001946"/>
    </source>
</evidence>
<keyword evidence="5" id="KW-0460">Magnesium</keyword>
<dbReference type="GO" id="GO:0005975">
    <property type="term" value="P:carbohydrate metabolic process"/>
    <property type="evidence" value="ECO:0007669"/>
    <property type="project" value="InterPro"/>
</dbReference>
<gene>
    <name evidence="11" type="ORF">UFOPK1726_00175</name>
</gene>
<organism evidence="11">
    <name type="scientific">freshwater metagenome</name>
    <dbReference type="NCBI Taxonomy" id="449393"/>
    <lineage>
        <taxon>unclassified sequences</taxon>
        <taxon>metagenomes</taxon>
        <taxon>ecological metagenomes</taxon>
    </lineage>
</organism>
<evidence type="ECO:0000256" key="4">
    <source>
        <dbReference type="ARBA" id="ARBA00022723"/>
    </source>
</evidence>
<feature type="domain" description="Alpha-D-phosphohexomutase alpha/beta/alpha" evidence="9">
    <location>
        <begin position="161"/>
        <end position="260"/>
    </location>
</feature>
<dbReference type="SUPFAM" id="SSF53738">
    <property type="entry name" value="Phosphoglucomutase, first 3 domains"/>
    <property type="match status" value="3"/>
</dbReference>
<protein>
    <submittedName>
        <fullName evidence="11">Unannotated protein</fullName>
    </submittedName>
</protein>
<dbReference type="InterPro" id="IPR016055">
    <property type="entry name" value="A-D-PHexomutase_a/b/a-I/II/III"/>
</dbReference>
<dbReference type="GO" id="GO:0016868">
    <property type="term" value="F:intramolecular phosphotransferase activity"/>
    <property type="evidence" value="ECO:0007669"/>
    <property type="project" value="InterPro"/>
</dbReference>
<dbReference type="NCBIfam" id="NF007088">
    <property type="entry name" value="PRK09542.1"/>
    <property type="match status" value="1"/>
</dbReference>
<evidence type="ECO:0000256" key="3">
    <source>
        <dbReference type="ARBA" id="ARBA00022553"/>
    </source>
</evidence>
<evidence type="ECO:0000256" key="6">
    <source>
        <dbReference type="ARBA" id="ARBA00023235"/>
    </source>
</evidence>
<keyword evidence="4" id="KW-0479">Metal-binding</keyword>
<evidence type="ECO:0000259" key="9">
    <source>
        <dbReference type="Pfam" id="PF02879"/>
    </source>
</evidence>
<evidence type="ECO:0000259" key="7">
    <source>
        <dbReference type="Pfam" id="PF00408"/>
    </source>
</evidence>
<dbReference type="CDD" id="cd03089">
    <property type="entry name" value="PMM_PGM"/>
    <property type="match status" value="1"/>
</dbReference>
<dbReference type="Pfam" id="PF02878">
    <property type="entry name" value="PGM_PMM_I"/>
    <property type="match status" value="1"/>
</dbReference>
<dbReference type="GO" id="GO:0046872">
    <property type="term" value="F:metal ion binding"/>
    <property type="evidence" value="ECO:0007669"/>
    <property type="project" value="UniProtKB-KW"/>
</dbReference>
<feature type="domain" description="Alpha-D-phosphohexomutase alpha/beta/alpha" evidence="8">
    <location>
        <begin position="8"/>
        <end position="141"/>
    </location>
</feature>
<dbReference type="PRINTS" id="PR00509">
    <property type="entry name" value="PGMPMM"/>
</dbReference>
<dbReference type="InterPro" id="IPR005845">
    <property type="entry name" value="A-D-PHexomutase_a/b/a-II"/>
</dbReference>
<dbReference type="AlphaFoldDB" id="A0A6J6E1R9"/>
<dbReference type="Pfam" id="PF02879">
    <property type="entry name" value="PGM_PMM_II"/>
    <property type="match status" value="1"/>
</dbReference>
<evidence type="ECO:0000256" key="2">
    <source>
        <dbReference type="ARBA" id="ARBA00010231"/>
    </source>
</evidence>
<proteinExistence type="inferred from homology"/>
<evidence type="ECO:0000313" key="11">
    <source>
        <dbReference type="EMBL" id="CAB4569175.1"/>
    </source>
</evidence>
<dbReference type="InterPro" id="IPR005843">
    <property type="entry name" value="A-D-PHexomutase_C"/>
</dbReference>
<dbReference type="Gene3D" id="3.40.120.10">
    <property type="entry name" value="Alpha-D-Glucose-1,6-Bisphosphate, subunit A, domain 3"/>
    <property type="match status" value="3"/>
</dbReference>
<dbReference type="SUPFAM" id="SSF55957">
    <property type="entry name" value="Phosphoglucomutase, C-terminal domain"/>
    <property type="match status" value="1"/>
</dbReference>
<keyword evidence="6" id="KW-0413">Isomerase</keyword>
<dbReference type="InterPro" id="IPR036900">
    <property type="entry name" value="A-D-PHexomutase_C_sf"/>
</dbReference>
<dbReference type="PANTHER" id="PTHR43771">
    <property type="entry name" value="PHOSPHOMANNOMUTASE"/>
    <property type="match status" value="1"/>
</dbReference>
<dbReference type="InterPro" id="IPR005846">
    <property type="entry name" value="A-D-PHexomutase_a/b/a-III"/>
</dbReference>
<reference evidence="11" key="1">
    <citation type="submission" date="2020-05" db="EMBL/GenBank/DDBJ databases">
        <authorList>
            <person name="Chiriac C."/>
            <person name="Salcher M."/>
            <person name="Ghai R."/>
            <person name="Kavagutti S V."/>
        </authorList>
    </citation>
    <scope>NUCLEOTIDE SEQUENCE</scope>
</reference>
<keyword evidence="3" id="KW-0597">Phosphoprotein</keyword>
<dbReference type="InterPro" id="IPR005841">
    <property type="entry name" value="Alpha-D-phosphohexomutase_SF"/>
</dbReference>
<dbReference type="EMBL" id="CAEZTT010000009">
    <property type="protein sequence ID" value="CAB4569175.1"/>
    <property type="molecule type" value="Genomic_DNA"/>
</dbReference>
<name>A0A6J6E1R9_9ZZZZ</name>
<dbReference type="Pfam" id="PF02880">
    <property type="entry name" value="PGM_PMM_III"/>
    <property type="match status" value="1"/>
</dbReference>
<dbReference type="InterPro" id="IPR005844">
    <property type="entry name" value="A-D-PHexomutase_a/b/a-I"/>
</dbReference>
<evidence type="ECO:0000259" key="8">
    <source>
        <dbReference type="Pfam" id="PF02878"/>
    </source>
</evidence>
<evidence type="ECO:0000259" key="10">
    <source>
        <dbReference type="Pfam" id="PF02880"/>
    </source>
</evidence>
<feature type="domain" description="Alpha-D-phosphohexomutase C-terminal" evidence="7">
    <location>
        <begin position="379"/>
        <end position="448"/>
    </location>
</feature>
<comment type="cofactor">
    <cofactor evidence="1">
        <name>Mg(2+)</name>
        <dbReference type="ChEBI" id="CHEBI:18420"/>
    </cofactor>
</comment>
<dbReference type="Pfam" id="PF00408">
    <property type="entry name" value="PGM_PMM_IV"/>
    <property type="match status" value="1"/>
</dbReference>
<dbReference type="PANTHER" id="PTHR43771:SF1">
    <property type="entry name" value="PHOSPHOMANNOMUTASE"/>
    <property type="match status" value="1"/>
</dbReference>